<organism evidence="1">
    <name type="scientific">uncultured Propionibacteriaceae bacterium</name>
    <dbReference type="NCBI Taxonomy" id="257457"/>
    <lineage>
        <taxon>Bacteria</taxon>
        <taxon>Bacillati</taxon>
        <taxon>Actinomycetota</taxon>
        <taxon>Actinomycetes</taxon>
        <taxon>Propionibacteriales</taxon>
        <taxon>Propionibacteriaceae</taxon>
        <taxon>environmental samples</taxon>
    </lineage>
</organism>
<dbReference type="InterPro" id="IPR029062">
    <property type="entry name" value="Class_I_gatase-like"/>
</dbReference>
<name>A0A6J4NRP8_9ACTN</name>
<sequence>MFNARDTTIQVPYRVVTESLSRAAVPFDVVLVTDGETAADRIDVESLRRYRSVVLPHCWWLSAKQADAMVQYLDGGGRIVITGECATTLDAEQRGRLLSHVGVLRSRTDDLDGLLPDRRQVTVTASLAVNIHELASGAYAVHLVNYDYDAGRDAVSTYTDVELSVRLPGGCSDASLITPGLPDQPLVVKRDGDVHTVRLDQINLYSIVVLHREPTEFDGQKGVRV</sequence>
<proteinExistence type="predicted"/>
<dbReference type="AlphaFoldDB" id="A0A6J4NRP8"/>
<accession>A0A6J4NRP8</accession>
<evidence type="ECO:0000313" key="1">
    <source>
        <dbReference type="EMBL" id="CAA9395069.1"/>
    </source>
</evidence>
<reference evidence="1" key="1">
    <citation type="submission" date="2020-02" db="EMBL/GenBank/DDBJ databases">
        <authorList>
            <person name="Meier V. D."/>
        </authorList>
    </citation>
    <scope>NUCLEOTIDE SEQUENCE</scope>
    <source>
        <strain evidence="1">AVDCRST_MAG75</strain>
    </source>
</reference>
<dbReference type="Gene3D" id="3.40.50.880">
    <property type="match status" value="1"/>
</dbReference>
<gene>
    <name evidence="1" type="ORF">AVDCRST_MAG75-1786</name>
</gene>
<dbReference type="EMBL" id="CADCUO010000108">
    <property type="protein sequence ID" value="CAA9395069.1"/>
    <property type="molecule type" value="Genomic_DNA"/>
</dbReference>
<protein>
    <recommendedName>
        <fullName evidence="2">Beta-galactosidase trimerisation domain-containing protein</fullName>
    </recommendedName>
</protein>
<evidence type="ECO:0008006" key="2">
    <source>
        <dbReference type="Google" id="ProtNLM"/>
    </source>
</evidence>